<dbReference type="InterPro" id="IPR000835">
    <property type="entry name" value="HTH_MarR-typ"/>
</dbReference>
<evidence type="ECO:0000313" key="2">
    <source>
        <dbReference type="EMBL" id="RZS84717.1"/>
    </source>
</evidence>
<dbReference type="PRINTS" id="PR00598">
    <property type="entry name" value="HTHMARR"/>
</dbReference>
<dbReference type="EMBL" id="SGXC01000001">
    <property type="protein sequence ID" value="RZS84717.1"/>
    <property type="molecule type" value="Genomic_DNA"/>
</dbReference>
<accession>A0A4V2F3N4</accession>
<dbReference type="PROSITE" id="PS50995">
    <property type="entry name" value="HTH_MARR_2"/>
    <property type="match status" value="1"/>
</dbReference>
<sequence length="164" mass="18144">MNQPPPSSRSPLATPAQAEGYLPHALSRLMNGLNARLMKALRPTDLTIQQFRVMQFLRWVDVASISEICKGTVIEQSVVSRIVDQLQQRGFASRSRSAASGRVVEVRLTAVGVAVYDALDPQARRIVEVTASVLEPAEQRQLHALLGRLFEQVQKLEQEDGDQA</sequence>
<name>A0A4V2F3N4_9BURK</name>
<dbReference type="PANTHER" id="PTHR33164">
    <property type="entry name" value="TRANSCRIPTIONAL REGULATOR, MARR FAMILY"/>
    <property type="match status" value="1"/>
</dbReference>
<dbReference type="SMART" id="SM00347">
    <property type="entry name" value="HTH_MARR"/>
    <property type="match status" value="1"/>
</dbReference>
<dbReference type="AlphaFoldDB" id="A0A4V2F3N4"/>
<protein>
    <submittedName>
        <fullName evidence="2">MarR family transcriptional regulator</fullName>
    </submittedName>
</protein>
<dbReference type="InterPro" id="IPR036390">
    <property type="entry name" value="WH_DNA-bd_sf"/>
</dbReference>
<dbReference type="Proteomes" id="UP000292445">
    <property type="component" value="Unassembled WGS sequence"/>
</dbReference>
<dbReference type="GO" id="GO:0003700">
    <property type="term" value="F:DNA-binding transcription factor activity"/>
    <property type="evidence" value="ECO:0007669"/>
    <property type="project" value="InterPro"/>
</dbReference>
<gene>
    <name evidence="2" type="ORF">EV675_0736</name>
</gene>
<evidence type="ECO:0000313" key="3">
    <source>
        <dbReference type="Proteomes" id="UP000292445"/>
    </source>
</evidence>
<dbReference type="GO" id="GO:0006950">
    <property type="term" value="P:response to stress"/>
    <property type="evidence" value="ECO:0007669"/>
    <property type="project" value="TreeGrafter"/>
</dbReference>
<dbReference type="SUPFAM" id="SSF46785">
    <property type="entry name" value="Winged helix' DNA-binding domain"/>
    <property type="match status" value="1"/>
</dbReference>
<feature type="domain" description="HTH marR-type" evidence="1">
    <location>
        <begin position="19"/>
        <end position="151"/>
    </location>
</feature>
<keyword evidence="3" id="KW-1185">Reference proteome</keyword>
<dbReference type="Pfam" id="PF12802">
    <property type="entry name" value="MarR_2"/>
    <property type="match status" value="1"/>
</dbReference>
<dbReference type="OrthoDB" id="8684209at2"/>
<evidence type="ECO:0000259" key="1">
    <source>
        <dbReference type="PROSITE" id="PS50995"/>
    </source>
</evidence>
<dbReference type="InterPro" id="IPR036388">
    <property type="entry name" value="WH-like_DNA-bd_sf"/>
</dbReference>
<dbReference type="Gene3D" id="1.10.10.10">
    <property type="entry name" value="Winged helix-like DNA-binding domain superfamily/Winged helix DNA-binding domain"/>
    <property type="match status" value="1"/>
</dbReference>
<reference evidence="2 3" key="1">
    <citation type="submission" date="2019-02" db="EMBL/GenBank/DDBJ databases">
        <title>Genomic Encyclopedia of Type Strains, Phase IV (KMG-IV): sequencing the most valuable type-strain genomes for metagenomic binning, comparative biology and taxonomic classification.</title>
        <authorList>
            <person name="Goeker M."/>
        </authorList>
    </citation>
    <scope>NUCLEOTIDE SEQUENCE [LARGE SCALE GENOMIC DNA]</scope>
    <source>
        <strain evidence="2 3">K24</strain>
    </source>
</reference>
<proteinExistence type="predicted"/>
<dbReference type="RefSeq" id="WP_130356051.1">
    <property type="nucleotide sequence ID" value="NZ_SGXC01000001.1"/>
</dbReference>
<organism evidence="2 3">
    <name type="scientific">Pigmentiphaga kullae</name>
    <dbReference type="NCBI Taxonomy" id="151784"/>
    <lineage>
        <taxon>Bacteria</taxon>
        <taxon>Pseudomonadati</taxon>
        <taxon>Pseudomonadota</taxon>
        <taxon>Betaproteobacteria</taxon>
        <taxon>Burkholderiales</taxon>
        <taxon>Alcaligenaceae</taxon>
        <taxon>Pigmentiphaga</taxon>
    </lineage>
</organism>
<comment type="caution">
    <text evidence="2">The sequence shown here is derived from an EMBL/GenBank/DDBJ whole genome shotgun (WGS) entry which is preliminary data.</text>
</comment>
<dbReference type="PANTHER" id="PTHR33164:SF43">
    <property type="entry name" value="HTH-TYPE TRANSCRIPTIONAL REPRESSOR YETL"/>
    <property type="match status" value="1"/>
</dbReference>
<dbReference type="InterPro" id="IPR039422">
    <property type="entry name" value="MarR/SlyA-like"/>
</dbReference>